<dbReference type="Gene3D" id="6.10.250.240">
    <property type="match status" value="1"/>
</dbReference>
<dbReference type="HAMAP" id="MF_00017">
    <property type="entry name" value="RecR"/>
    <property type="match status" value="1"/>
</dbReference>
<dbReference type="PROSITE" id="PS50880">
    <property type="entry name" value="TOPRIM"/>
    <property type="match status" value="1"/>
</dbReference>
<dbReference type="Gene3D" id="3.40.1360.10">
    <property type="match status" value="1"/>
</dbReference>
<evidence type="ECO:0000259" key="8">
    <source>
        <dbReference type="PROSITE" id="PS50880"/>
    </source>
</evidence>
<dbReference type="InterPro" id="IPR023627">
    <property type="entry name" value="Rcmb_RecR"/>
</dbReference>
<gene>
    <name evidence="7" type="primary">recR</name>
    <name evidence="9" type="ORF">CYPRO_0526</name>
</gene>
<keyword evidence="2 7" id="KW-0227">DNA damage</keyword>
<dbReference type="AlphaFoldDB" id="A0A345UH59"/>
<keyword evidence="10" id="KW-1185">Reference proteome</keyword>
<dbReference type="SMART" id="SM00493">
    <property type="entry name" value="TOPRIM"/>
    <property type="match status" value="1"/>
</dbReference>
<dbReference type="PANTHER" id="PTHR30446:SF0">
    <property type="entry name" value="RECOMBINATION PROTEIN RECR"/>
    <property type="match status" value="1"/>
</dbReference>
<dbReference type="Gene3D" id="1.10.8.420">
    <property type="entry name" value="RecR Domain 1"/>
    <property type="match status" value="1"/>
</dbReference>
<evidence type="ECO:0000256" key="7">
    <source>
        <dbReference type="HAMAP-Rule" id="MF_00017"/>
    </source>
</evidence>
<dbReference type="Proteomes" id="UP000254808">
    <property type="component" value="Chromosome"/>
</dbReference>
<dbReference type="InterPro" id="IPR034137">
    <property type="entry name" value="TOPRIM_RecR"/>
</dbReference>
<dbReference type="Pfam" id="PF13662">
    <property type="entry name" value="Toprim_4"/>
    <property type="match status" value="1"/>
</dbReference>
<reference evidence="9 10" key="1">
    <citation type="submission" date="2018-03" db="EMBL/GenBank/DDBJ databases">
        <title>Phenotypic and genomic properties of Cyclonatronum proteinivorum gen. nov., sp. nov., a haloalkaliphilic bacteroidete from soda lakes possessing Na+-translocating rhodopsin.</title>
        <authorList>
            <person name="Toshchakov S.V."/>
            <person name="Korzhenkov A."/>
            <person name="Samarov N.I."/>
            <person name="Kublanov I.V."/>
            <person name="Muntyan M.S."/>
            <person name="Sorokin D.Y."/>
        </authorList>
    </citation>
    <scope>NUCLEOTIDE SEQUENCE [LARGE SCALE GENOMIC DNA]</scope>
    <source>
        <strain evidence="9 10">Omega</strain>
    </source>
</reference>
<dbReference type="GO" id="GO:0008270">
    <property type="term" value="F:zinc ion binding"/>
    <property type="evidence" value="ECO:0007669"/>
    <property type="project" value="UniProtKB-KW"/>
</dbReference>
<dbReference type="InterPro" id="IPR006171">
    <property type="entry name" value="TOPRIM_dom"/>
</dbReference>
<evidence type="ECO:0000256" key="4">
    <source>
        <dbReference type="ARBA" id="ARBA00022833"/>
    </source>
</evidence>
<evidence type="ECO:0000256" key="3">
    <source>
        <dbReference type="ARBA" id="ARBA00022771"/>
    </source>
</evidence>
<protein>
    <recommendedName>
        <fullName evidence="7">Recombination protein RecR</fullName>
    </recommendedName>
</protein>
<proteinExistence type="inferred from homology"/>
<dbReference type="Pfam" id="PF21175">
    <property type="entry name" value="RecR_C"/>
    <property type="match status" value="1"/>
</dbReference>
<keyword evidence="3 7" id="KW-0863">Zinc-finger</keyword>
<comment type="similarity">
    <text evidence="7">Belongs to the RecR family.</text>
</comment>
<keyword evidence="4 7" id="KW-0862">Zinc</keyword>
<evidence type="ECO:0000313" key="10">
    <source>
        <dbReference type="Proteomes" id="UP000254808"/>
    </source>
</evidence>
<evidence type="ECO:0000256" key="1">
    <source>
        <dbReference type="ARBA" id="ARBA00022723"/>
    </source>
</evidence>
<keyword evidence="1 7" id="KW-0479">Metal-binding</keyword>
<dbReference type="GO" id="GO:0006310">
    <property type="term" value="P:DNA recombination"/>
    <property type="evidence" value="ECO:0007669"/>
    <property type="project" value="UniProtKB-UniRule"/>
</dbReference>
<accession>A0A345UH59</accession>
<evidence type="ECO:0000256" key="6">
    <source>
        <dbReference type="ARBA" id="ARBA00023204"/>
    </source>
</evidence>
<feature type="zinc finger region" description="C4-type" evidence="7">
    <location>
        <begin position="58"/>
        <end position="73"/>
    </location>
</feature>
<evidence type="ECO:0000256" key="2">
    <source>
        <dbReference type="ARBA" id="ARBA00022763"/>
    </source>
</evidence>
<comment type="function">
    <text evidence="7">May play a role in DNA repair. It seems to be involved in an RecBC-independent recombinational process of DNA repair. It may act with RecF and RecO.</text>
</comment>
<dbReference type="GO" id="GO:0006281">
    <property type="term" value="P:DNA repair"/>
    <property type="evidence" value="ECO:0007669"/>
    <property type="project" value="UniProtKB-UniRule"/>
</dbReference>
<dbReference type="NCBIfam" id="TIGR00615">
    <property type="entry name" value="recR"/>
    <property type="match status" value="1"/>
</dbReference>
<keyword evidence="6 7" id="KW-0234">DNA repair</keyword>
<dbReference type="CDD" id="cd01025">
    <property type="entry name" value="TOPRIM_recR"/>
    <property type="match status" value="1"/>
</dbReference>
<dbReference type="Gene3D" id="3.30.60.80">
    <property type="match status" value="1"/>
</dbReference>
<dbReference type="OrthoDB" id="9802672at2"/>
<dbReference type="InterPro" id="IPR000093">
    <property type="entry name" value="DNA_Rcmb_RecR"/>
</dbReference>
<dbReference type="EMBL" id="CP027806">
    <property type="protein sequence ID" value="AXI99810.1"/>
    <property type="molecule type" value="Genomic_DNA"/>
</dbReference>
<evidence type="ECO:0000313" key="9">
    <source>
        <dbReference type="EMBL" id="AXI99810.1"/>
    </source>
</evidence>
<dbReference type="SUPFAM" id="SSF111304">
    <property type="entry name" value="Recombination protein RecR"/>
    <property type="match status" value="1"/>
</dbReference>
<name>A0A345UH59_9BACT</name>
<dbReference type="Pfam" id="PF02132">
    <property type="entry name" value="RecR_ZnF"/>
    <property type="match status" value="1"/>
</dbReference>
<sequence length="201" mass="22426">MQLTSETLERAVEHLSKLPGVGRKSAQRLAMHLVKQDKDQVLQLAQALIDLKQKIRYCSSCFTITDDDPCPICRSAKRQRNVLCVVEESRDVYVIEKTNEFRGSYHVLGGVISPLDDVGPDDIRIKELIARVNSNSEPVSEVILALNPDAEGEATSFYIHKMLSPFGVKVTRIAHGIPMGTELEFIDEATLSKAFIGRNIF</sequence>
<dbReference type="GO" id="GO:0003677">
    <property type="term" value="F:DNA binding"/>
    <property type="evidence" value="ECO:0007669"/>
    <property type="project" value="UniProtKB-UniRule"/>
</dbReference>
<feature type="domain" description="Toprim" evidence="8">
    <location>
        <begin position="81"/>
        <end position="178"/>
    </location>
</feature>
<dbReference type="PANTHER" id="PTHR30446">
    <property type="entry name" value="RECOMBINATION PROTEIN RECR"/>
    <property type="match status" value="1"/>
</dbReference>
<dbReference type="InterPro" id="IPR015967">
    <property type="entry name" value="Rcmb_RecR_Znf"/>
</dbReference>
<keyword evidence="5 7" id="KW-0233">DNA recombination</keyword>
<evidence type="ECO:0000256" key="5">
    <source>
        <dbReference type="ARBA" id="ARBA00023172"/>
    </source>
</evidence>
<dbReference type="RefSeq" id="WP_114983148.1">
    <property type="nucleotide sequence ID" value="NZ_CP027806.1"/>
</dbReference>
<dbReference type="PROSITE" id="PS01300">
    <property type="entry name" value="RECR"/>
    <property type="match status" value="1"/>
</dbReference>
<organism evidence="9 10">
    <name type="scientific">Cyclonatronum proteinivorum</name>
    <dbReference type="NCBI Taxonomy" id="1457365"/>
    <lineage>
        <taxon>Bacteria</taxon>
        <taxon>Pseudomonadati</taxon>
        <taxon>Balneolota</taxon>
        <taxon>Balneolia</taxon>
        <taxon>Balneolales</taxon>
        <taxon>Cyclonatronaceae</taxon>
        <taxon>Cyclonatronum</taxon>
    </lineage>
</organism>
<dbReference type="Pfam" id="PF21176">
    <property type="entry name" value="RecR_HhH"/>
    <property type="match status" value="1"/>
</dbReference>
<dbReference type="KEGG" id="cprv:CYPRO_0526"/>